<evidence type="ECO:0000313" key="19">
    <source>
        <dbReference type="Proteomes" id="UP000271031"/>
    </source>
</evidence>
<keyword evidence="4" id="KW-1003">Cell membrane</keyword>
<comment type="subcellular location">
    <subcellularLocation>
        <location evidence="2">Cell membrane</location>
        <topology evidence="2">Multi-pass membrane protein</topology>
    </subcellularLocation>
</comment>
<reference evidence="18 19" key="1">
    <citation type="submission" date="2018-10" db="EMBL/GenBank/DDBJ databases">
        <title>Phylogenomics of Brevibacillus.</title>
        <authorList>
            <person name="Dunlap C."/>
        </authorList>
    </citation>
    <scope>NUCLEOTIDE SEQUENCE [LARGE SCALE GENOMIC DNA]</scope>
    <source>
        <strain evidence="18 19">JCM 15716</strain>
    </source>
</reference>
<evidence type="ECO:0000256" key="13">
    <source>
        <dbReference type="ARBA" id="ARBA00023136"/>
    </source>
</evidence>
<keyword evidence="19" id="KW-1185">Reference proteome</keyword>
<keyword evidence="7 15" id="KW-0812">Transmembrane</keyword>
<accession>A0A3M8DWT2</accession>
<dbReference type="AlphaFoldDB" id="A0A3M8DWT2"/>
<keyword evidence="9 18" id="KW-0418">Kinase</keyword>
<evidence type="ECO:0000259" key="17">
    <source>
        <dbReference type="PROSITE" id="PS50885"/>
    </source>
</evidence>
<dbReference type="Pfam" id="PF00512">
    <property type="entry name" value="HisKA"/>
    <property type="match status" value="1"/>
</dbReference>
<dbReference type="EMBL" id="RHHQ01000005">
    <property type="protein sequence ID" value="RNB91447.1"/>
    <property type="molecule type" value="Genomic_DNA"/>
</dbReference>
<evidence type="ECO:0000256" key="3">
    <source>
        <dbReference type="ARBA" id="ARBA00012438"/>
    </source>
</evidence>
<evidence type="ECO:0000256" key="2">
    <source>
        <dbReference type="ARBA" id="ARBA00004651"/>
    </source>
</evidence>
<dbReference type="GO" id="GO:0005524">
    <property type="term" value="F:ATP binding"/>
    <property type="evidence" value="ECO:0007669"/>
    <property type="project" value="UniProtKB-KW"/>
</dbReference>
<feature type="transmembrane region" description="Helical" evidence="15">
    <location>
        <begin position="154"/>
        <end position="181"/>
    </location>
</feature>
<dbReference type="PANTHER" id="PTHR45436">
    <property type="entry name" value="SENSOR HISTIDINE KINASE YKOH"/>
    <property type="match status" value="1"/>
</dbReference>
<keyword evidence="10" id="KW-0067">ATP-binding</keyword>
<dbReference type="InterPro" id="IPR050428">
    <property type="entry name" value="TCS_sensor_his_kinase"/>
</dbReference>
<dbReference type="Pfam" id="PF00672">
    <property type="entry name" value="HAMP"/>
    <property type="match status" value="1"/>
</dbReference>
<feature type="transmembrane region" description="Helical" evidence="15">
    <location>
        <begin position="20"/>
        <end position="41"/>
    </location>
</feature>
<dbReference type="Gene3D" id="3.30.565.10">
    <property type="entry name" value="Histidine kinase-like ATPase, C-terminal domain"/>
    <property type="match status" value="1"/>
</dbReference>
<dbReference type="Gene3D" id="6.10.340.10">
    <property type="match status" value="1"/>
</dbReference>
<dbReference type="InterPro" id="IPR003594">
    <property type="entry name" value="HATPase_dom"/>
</dbReference>
<feature type="coiled-coil region" evidence="14">
    <location>
        <begin position="216"/>
        <end position="247"/>
    </location>
</feature>
<dbReference type="OrthoDB" id="9786919at2"/>
<dbReference type="FunFam" id="3.30.565.10:FF:000006">
    <property type="entry name" value="Sensor histidine kinase WalK"/>
    <property type="match status" value="1"/>
</dbReference>
<gene>
    <name evidence="18" type="ORF">EDM56_05260</name>
</gene>
<feature type="domain" description="HAMP" evidence="17">
    <location>
        <begin position="182"/>
        <end position="235"/>
    </location>
</feature>
<evidence type="ECO:0000256" key="8">
    <source>
        <dbReference type="ARBA" id="ARBA00022741"/>
    </source>
</evidence>
<feature type="domain" description="Histidine kinase" evidence="16">
    <location>
        <begin position="243"/>
        <end position="461"/>
    </location>
</feature>
<evidence type="ECO:0000259" key="16">
    <source>
        <dbReference type="PROSITE" id="PS50109"/>
    </source>
</evidence>
<evidence type="ECO:0000256" key="5">
    <source>
        <dbReference type="ARBA" id="ARBA00022553"/>
    </source>
</evidence>
<dbReference type="InterPro" id="IPR036890">
    <property type="entry name" value="HATPase_C_sf"/>
</dbReference>
<evidence type="ECO:0000256" key="14">
    <source>
        <dbReference type="SAM" id="Coils"/>
    </source>
</evidence>
<evidence type="ECO:0000256" key="1">
    <source>
        <dbReference type="ARBA" id="ARBA00000085"/>
    </source>
</evidence>
<dbReference type="PROSITE" id="PS50885">
    <property type="entry name" value="HAMP"/>
    <property type="match status" value="1"/>
</dbReference>
<dbReference type="InterPro" id="IPR003660">
    <property type="entry name" value="HAMP_dom"/>
</dbReference>
<name>A0A3M8DWT2_9BACL</name>
<comment type="catalytic activity">
    <reaction evidence="1">
        <text>ATP + protein L-histidine = ADP + protein N-phospho-L-histidine.</text>
        <dbReference type="EC" id="2.7.13.3"/>
    </reaction>
</comment>
<proteinExistence type="predicted"/>
<dbReference type="SUPFAM" id="SSF158472">
    <property type="entry name" value="HAMP domain-like"/>
    <property type="match status" value="1"/>
</dbReference>
<evidence type="ECO:0000256" key="11">
    <source>
        <dbReference type="ARBA" id="ARBA00022989"/>
    </source>
</evidence>
<dbReference type="InterPro" id="IPR004358">
    <property type="entry name" value="Sig_transdc_His_kin-like_C"/>
</dbReference>
<dbReference type="EC" id="2.7.13.3" evidence="3"/>
<dbReference type="CDD" id="cd00082">
    <property type="entry name" value="HisKA"/>
    <property type="match status" value="1"/>
</dbReference>
<evidence type="ECO:0000313" key="18">
    <source>
        <dbReference type="EMBL" id="RNB91447.1"/>
    </source>
</evidence>
<keyword evidence="5" id="KW-0597">Phosphoprotein</keyword>
<keyword evidence="12" id="KW-0902">Two-component regulatory system</keyword>
<dbReference type="InterPro" id="IPR005467">
    <property type="entry name" value="His_kinase_dom"/>
</dbReference>
<evidence type="ECO:0000256" key="6">
    <source>
        <dbReference type="ARBA" id="ARBA00022679"/>
    </source>
</evidence>
<dbReference type="GO" id="GO:0005886">
    <property type="term" value="C:plasma membrane"/>
    <property type="evidence" value="ECO:0007669"/>
    <property type="project" value="UniProtKB-SubCell"/>
</dbReference>
<dbReference type="FunFam" id="1.10.287.130:FF:000001">
    <property type="entry name" value="Two-component sensor histidine kinase"/>
    <property type="match status" value="1"/>
</dbReference>
<dbReference type="RefSeq" id="WP_122916839.1">
    <property type="nucleotide sequence ID" value="NZ_RHHQ01000005.1"/>
</dbReference>
<dbReference type="Gene3D" id="1.10.287.130">
    <property type="match status" value="1"/>
</dbReference>
<dbReference type="InterPro" id="IPR036097">
    <property type="entry name" value="HisK_dim/P_sf"/>
</dbReference>
<keyword evidence="6" id="KW-0808">Transferase</keyword>
<protein>
    <recommendedName>
        <fullName evidence="3">histidine kinase</fullName>
        <ecNumber evidence="3">2.7.13.3</ecNumber>
    </recommendedName>
</protein>
<dbReference type="CDD" id="cd00075">
    <property type="entry name" value="HATPase"/>
    <property type="match status" value="1"/>
</dbReference>
<evidence type="ECO:0000256" key="10">
    <source>
        <dbReference type="ARBA" id="ARBA00022840"/>
    </source>
</evidence>
<dbReference type="GO" id="GO:0000155">
    <property type="term" value="F:phosphorelay sensor kinase activity"/>
    <property type="evidence" value="ECO:0007669"/>
    <property type="project" value="InterPro"/>
</dbReference>
<dbReference type="InterPro" id="IPR003661">
    <property type="entry name" value="HisK_dim/P_dom"/>
</dbReference>
<dbReference type="CDD" id="cd06225">
    <property type="entry name" value="HAMP"/>
    <property type="match status" value="1"/>
</dbReference>
<evidence type="ECO:0000256" key="7">
    <source>
        <dbReference type="ARBA" id="ARBA00022692"/>
    </source>
</evidence>
<evidence type="ECO:0000256" key="15">
    <source>
        <dbReference type="SAM" id="Phobius"/>
    </source>
</evidence>
<dbReference type="SMART" id="SM00304">
    <property type="entry name" value="HAMP"/>
    <property type="match status" value="1"/>
</dbReference>
<dbReference type="Proteomes" id="UP000271031">
    <property type="component" value="Unassembled WGS sequence"/>
</dbReference>
<keyword evidence="14" id="KW-0175">Coiled coil</keyword>
<dbReference type="SMART" id="SM00388">
    <property type="entry name" value="HisKA"/>
    <property type="match status" value="1"/>
</dbReference>
<evidence type="ECO:0000256" key="9">
    <source>
        <dbReference type="ARBA" id="ARBA00022777"/>
    </source>
</evidence>
<keyword evidence="8" id="KW-0547">Nucleotide-binding</keyword>
<evidence type="ECO:0000256" key="4">
    <source>
        <dbReference type="ARBA" id="ARBA00022475"/>
    </source>
</evidence>
<dbReference type="SMART" id="SM00387">
    <property type="entry name" value="HATPase_c"/>
    <property type="match status" value="1"/>
</dbReference>
<dbReference type="Pfam" id="PF02518">
    <property type="entry name" value="HATPase_c"/>
    <property type="match status" value="1"/>
</dbReference>
<keyword evidence="13 15" id="KW-0472">Membrane</keyword>
<dbReference type="PRINTS" id="PR00344">
    <property type="entry name" value="BCTRLSENSOR"/>
</dbReference>
<sequence>MTSTTSGIRKLLRLSLKWRLTLLFVAGMMVLLMILTTFIYWSTSKLVYIHEQHLLDQKAEAIAADLKTQLTEDKYLDANYVKQLLTNYATKQQAIILLDHQGKRLASVVGPDWVTDPLKGLPAQLIGEAPILLDGAHPPLTIRVKQENELLDPYLHILLLMLGVASIVTLVISSFGGYFLARVGLSPLDRLITDIRRIRPSHLSTRLPAHGTSAEINDLVRAFNSLLDRVEEAMKKQQQFIADASHEFRTPLAIIDGYVRLLHRWGKQNQAIRDEALIAMDHECSRLFSLIDDMLSLAKFQHVSQIGEDDGKKMQSMVPLLKEIRNVWTSTFPKHLSLSVNWTEPIAMTMEPPKIRQLLDILLDNARKYTETGEVALTATTERGWVHLLVEDTGIGIPEEEMENVFERFYRVDKSRNRHRGGSGLGLPIAKSIVQEYGGRISIRRSASGGTIVHVELPVLARDAD</sequence>
<dbReference type="PROSITE" id="PS50109">
    <property type="entry name" value="HIS_KIN"/>
    <property type="match status" value="1"/>
</dbReference>
<evidence type="ECO:0000256" key="12">
    <source>
        <dbReference type="ARBA" id="ARBA00023012"/>
    </source>
</evidence>
<dbReference type="PANTHER" id="PTHR45436:SF5">
    <property type="entry name" value="SENSOR HISTIDINE KINASE TRCS"/>
    <property type="match status" value="1"/>
</dbReference>
<dbReference type="SUPFAM" id="SSF55874">
    <property type="entry name" value="ATPase domain of HSP90 chaperone/DNA topoisomerase II/histidine kinase"/>
    <property type="match status" value="1"/>
</dbReference>
<keyword evidence="11 15" id="KW-1133">Transmembrane helix</keyword>
<dbReference type="SUPFAM" id="SSF47384">
    <property type="entry name" value="Homodimeric domain of signal transducing histidine kinase"/>
    <property type="match status" value="1"/>
</dbReference>
<organism evidence="18 19">
    <name type="scientific">Brevibacillus fluminis</name>
    <dbReference type="NCBI Taxonomy" id="511487"/>
    <lineage>
        <taxon>Bacteria</taxon>
        <taxon>Bacillati</taxon>
        <taxon>Bacillota</taxon>
        <taxon>Bacilli</taxon>
        <taxon>Bacillales</taxon>
        <taxon>Paenibacillaceae</taxon>
        <taxon>Brevibacillus</taxon>
    </lineage>
</organism>
<comment type="caution">
    <text evidence="18">The sequence shown here is derived from an EMBL/GenBank/DDBJ whole genome shotgun (WGS) entry which is preliminary data.</text>
</comment>